<proteinExistence type="predicted"/>
<dbReference type="InterPro" id="IPR013083">
    <property type="entry name" value="Znf_RING/FYVE/PHD"/>
</dbReference>
<evidence type="ECO:0000256" key="4">
    <source>
        <dbReference type="PROSITE-ProRule" id="PRU00221"/>
    </source>
</evidence>
<evidence type="ECO:0000256" key="1">
    <source>
        <dbReference type="ARBA" id="ARBA00022574"/>
    </source>
</evidence>
<sequence length="856" mass="95041">MDSPELPECPVCLQTYDGVCTIPRVLACGHTACEYCLINIPQKYPQTICCPACTQLVKYPSPQGPSSLPKNIDLLRLIPGTAIAHHLQTKFPGKGSRDDVNVDRVEFLPPLWSDEFYITWKRWIMPQDAVFMEEKGKGDGLLREGNKKIKLFKVGRDVFDCNGKGSVFKFSYAARILKLLSEMEDEVRGELGLVLKICSRQRRVNKVYGLWGDLEDGSLYLVFRKLNWTAEEMLGNFGDVLSEDGLPCFAMIGMEICEAVLALHLDGLTLGCFGFSCFELDGFGRLSLNLSEILVTGGMIHRIANRSVCGGRKIGEKDIGLTMGKIVECAVFVSPEVLFDISKEQTEMEHGNFSYSVGHNSDVWSLACVLLRLLLGGQFTEELVDSLRHVILKGNEESYSDCYSFNEILMEKVSSMFLSKCSEEFKCLQQTLCRCLNFDPGSRPVVSDILKCVRKLIFKSQFDSMLGFNEAIYEQPRGRCLVNGKLCKVPEGKPDEPGMDKFQGPVKFDEENPAQIEGIKDNKIFTNSLLKGNIKVKGIQGHLGCITGLTIGGGFLFSSSFDKSIRVWSLQDFSHVHTFKGHEHKVMAVTYADEEQPLCISGDSGGGIFLWNLNNPLGQEPLKKWCEQKDWRYSGIHALTTDGNGHLYTGSGDRLIKAWSIPDGTLICRMEGHKSVVSSLIAYGGVLYSGSWDGTIHLWSLIDHSILTVLGEDIPRSVTSVLSLTVNQNILVASHEDGHVKVWRNDMLMKSLKFHSGAVFATTMDNTLLFTGGWDRNVSVQELSRDEFDVDMRPLGSIPGDSAVTALLYWQGQLFVGYGDTTIKVNCLPKQKTRSGVDSCQPIPLKHVPCSSPPVA</sequence>
<dbReference type="SUPFAM" id="SSF56112">
    <property type="entry name" value="Protein kinase-like (PK-like)"/>
    <property type="match status" value="1"/>
</dbReference>
<evidence type="ECO:0000313" key="7">
    <source>
        <dbReference type="EMBL" id="KAJ8773371.1"/>
    </source>
</evidence>
<dbReference type="PANTHER" id="PTHR44489">
    <property type="match status" value="1"/>
</dbReference>
<name>A0AAV8U3H3_9ROSI</name>
<evidence type="ECO:0000259" key="6">
    <source>
        <dbReference type="PROSITE" id="PS50089"/>
    </source>
</evidence>
<dbReference type="PROSITE" id="PS50089">
    <property type="entry name" value="ZF_RING_2"/>
    <property type="match status" value="1"/>
</dbReference>
<dbReference type="EMBL" id="JAIWQS010000002">
    <property type="protein sequence ID" value="KAJ8773371.1"/>
    <property type="molecule type" value="Genomic_DNA"/>
</dbReference>
<feature type="domain" description="RING-type" evidence="6">
    <location>
        <begin position="9"/>
        <end position="54"/>
    </location>
</feature>
<dbReference type="Gene3D" id="2.130.10.10">
    <property type="entry name" value="YVTN repeat-like/Quinoprotein amine dehydrogenase"/>
    <property type="match status" value="2"/>
</dbReference>
<keyword evidence="1 4" id="KW-0853">WD repeat</keyword>
<organism evidence="7 8">
    <name type="scientific">Erythroxylum novogranatense</name>
    <dbReference type="NCBI Taxonomy" id="1862640"/>
    <lineage>
        <taxon>Eukaryota</taxon>
        <taxon>Viridiplantae</taxon>
        <taxon>Streptophyta</taxon>
        <taxon>Embryophyta</taxon>
        <taxon>Tracheophyta</taxon>
        <taxon>Spermatophyta</taxon>
        <taxon>Magnoliopsida</taxon>
        <taxon>eudicotyledons</taxon>
        <taxon>Gunneridae</taxon>
        <taxon>Pentapetalae</taxon>
        <taxon>rosids</taxon>
        <taxon>fabids</taxon>
        <taxon>Malpighiales</taxon>
        <taxon>Erythroxylaceae</taxon>
        <taxon>Erythroxylum</taxon>
    </lineage>
</organism>
<keyword evidence="3" id="KW-0862">Zinc</keyword>
<dbReference type="PANTHER" id="PTHR44489:SF11">
    <property type="entry name" value="WD REPEAT DOMAIN 86"/>
    <property type="match status" value="1"/>
</dbReference>
<dbReference type="SMART" id="SM00184">
    <property type="entry name" value="RING"/>
    <property type="match status" value="1"/>
</dbReference>
<accession>A0AAV8U3H3</accession>
<dbReference type="Gene3D" id="3.30.40.10">
    <property type="entry name" value="Zinc/RING finger domain, C3HC4 (zinc finger)"/>
    <property type="match status" value="1"/>
</dbReference>
<dbReference type="InterPro" id="IPR020472">
    <property type="entry name" value="WD40_PAC1"/>
</dbReference>
<dbReference type="PROSITE" id="PS50082">
    <property type="entry name" value="WD_REPEATS_2"/>
    <property type="match status" value="2"/>
</dbReference>
<keyword evidence="3" id="KW-0479">Metal-binding</keyword>
<dbReference type="InterPro" id="IPR015943">
    <property type="entry name" value="WD40/YVTN_repeat-like_dom_sf"/>
</dbReference>
<keyword evidence="8" id="KW-1185">Reference proteome</keyword>
<dbReference type="PRINTS" id="PR00320">
    <property type="entry name" value="GPROTEINBRPT"/>
</dbReference>
<evidence type="ECO:0000256" key="3">
    <source>
        <dbReference type="PROSITE-ProRule" id="PRU00175"/>
    </source>
</evidence>
<evidence type="ECO:0000313" key="8">
    <source>
        <dbReference type="Proteomes" id="UP001159364"/>
    </source>
</evidence>
<dbReference type="InterPro" id="IPR001841">
    <property type="entry name" value="Znf_RING"/>
</dbReference>
<dbReference type="GO" id="GO:0005524">
    <property type="term" value="F:ATP binding"/>
    <property type="evidence" value="ECO:0007669"/>
    <property type="project" value="InterPro"/>
</dbReference>
<dbReference type="SUPFAM" id="SSF57850">
    <property type="entry name" value="RING/U-box"/>
    <property type="match status" value="1"/>
</dbReference>
<dbReference type="Pfam" id="PF00400">
    <property type="entry name" value="WD40"/>
    <property type="match status" value="3"/>
</dbReference>
<dbReference type="InterPro" id="IPR000719">
    <property type="entry name" value="Prot_kinase_dom"/>
</dbReference>
<reference evidence="7 8" key="1">
    <citation type="submission" date="2021-09" db="EMBL/GenBank/DDBJ databases">
        <title>Genomic insights and catalytic innovation underlie evolution of tropane alkaloids biosynthesis.</title>
        <authorList>
            <person name="Wang Y.-J."/>
            <person name="Tian T."/>
            <person name="Huang J.-P."/>
            <person name="Huang S.-X."/>
        </authorList>
    </citation>
    <scope>NUCLEOTIDE SEQUENCE [LARGE SCALE GENOMIC DNA]</scope>
    <source>
        <strain evidence="7">KIB-2018</strain>
        <tissue evidence="7">Leaf</tissue>
    </source>
</reference>
<dbReference type="AlphaFoldDB" id="A0AAV8U3H3"/>
<comment type="caution">
    <text evidence="7">The sequence shown here is derived from an EMBL/GenBank/DDBJ whole genome shotgun (WGS) entry which is preliminary data.</text>
</comment>
<dbReference type="GO" id="GO:0004672">
    <property type="term" value="F:protein kinase activity"/>
    <property type="evidence" value="ECO:0007669"/>
    <property type="project" value="InterPro"/>
</dbReference>
<dbReference type="SMART" id="SM00220">
    <property type="entry name" value="S_TKc"/>
    <property type="match status" value="1"/>
</dbReference>
<feature type="repeat" description="WD" evidence="4">
    <location>
        <begin position="670"/>
        <end position="709"/>
    </location>
</feature>
<dbReference type="InterPro" id="IPR044715">
    <property type="entry name" value="WDR86-like"/>
</dbReference>
<keyword evidence="3" id="KW-0863">Zinc-finger</keyword>
<dbReference type="InterPro" id="IPR011009">
    <property type="entry name" value="Kinase-like_dom_sf"/>
</dbReference>
<keyword evidence="2" id="KW-0677">Repeat</keyword>
<dbReference type="Proteomes" id="UP001159364">
    <property type="component" value="Linkage Group LG02"/>
</dbReference>
<dbReference type="InterPro" id="IPR001680">
    <property type="entry name" value="WD40_rpt"/>
</dbReference>
<dbReference type="SUPFAM" id="SSF50978">
    <property type="entry name" value="WD40 repeat-like"/>
    <property type="match status" value="1"/>
</dbReference>
<protein>
    <submittedName>
        <fullName evidence="7">Uncharacterized protein</fullName>
    </submittedName>
</protein>
<gene>
    <name evidence="7" type="ORF">K2173_028548</name>
</gene>
<evidence type="ECO:0000259" key="5">
    <source>
        <dbReference type="PROSITE" id="PS50011"/>
    </source>
</evidence>
<dbReference type="Gene3D" id="1.10.510.10">
    <property type="entry name" value="Transferase(Phosphotransferase) domain 1"/>
    <property type="match status" value="1"/>
</dbReference>
<evidence type="ECO:0000256" key="2">
    <source>
        <dbReference type="ARBA" id="ARBA00022737"/>
    </source>
</evidence>
<dbReference type="PROSITE" id="PS50011">
    <property type="entry name" value="PROTEIN_KINASE_DOM"/>
    <property type="match status" value="1"/>
</dbReference>
<dbReference type="SMART" id="SM00320">
    <property type="entry name" value="WD40"/>
    <property type="match status" value="7"/>
</dbReference>
<feature type="domain" description="Protein kinase" evidence="5">
    <location>
        <begin position="131"/>
        <end position="457"/>
    </location>
</feature>
<dbReference type="InterPro" id="IPR036322">
    <property type="entry name" value="WD40_repeat_dom_sf"/>
</dbReference>
<feature type="repeat" description="WD" evidence="4">
    <location>
        <begin position="539"/>
        <end position="578"/>
    </location>
</feature>
<dbReference type="GO" id="GO:0008270">
    <property type="term" value="F:zinc ion binding"/>
    <property type="evidence" value="ECO:0007669"/>
    <property type="project" value="UniProtKB-KW"/>
</dbReference>